<dbReference type="Pfam" id="PF00249">
    <property type="entry name" value="Myb_DNA-binding"/>
    <property type="match status" value="2"/>
</dbReference>
<feature type="domain" description="HTH myb-type" evidence="6">
    <location>
        <begin position="194"/>
        <end position="242"/>
    </location>
</feature>
<evidence type="ECO:0000256" key="2">
    <source>
        <dbReference type="ARBA" id="ARBA00023125"/>
    </source>
</evidence>
<feature type="domain" description="HTH myb-type" evidence="6">
    <location>
        <begin position="136"/>
        <end position="191"/>
    </location>
</feature>
<keyword evidence="3" id="KW-0804">Transcription</keyword>
<dbReference type="PANTHER" id="PTHR46621">
    <property type="entry name" value="SNRNA-ACTIVATING PROTEIN COMPLEX SUBUNIT 4"/>
    <property type="match status" value="1"/>
</dbReference>
<evidence type="ECO:0000256" key="3">
    <source>
        <dbReference type="ARBA" id="ARBA00023163"/>
    </source>
</evidence>
<dbReference type="PROSITE" id="PS50090">
    <property type="entry name" value="MYB_LIKE"/>
    <property type="match status" value="2"/>
</dbReference>
<keyword evidence="1" id="KW-0805">Transcription regulation</keyword>
<dbReference type="EMBL" id="JAPFFF010000004">
    <property type="protein sequence ID" value="KAK8892849.1"/>
    <property type="molecule type" value="Genomic_DNA"/>
</dbReference>
<evidence type="ECO:0008006" key="9">
    <source>
        <dbReference type="Google" id="ProtNLM"/>
    </source>
</evidence>
<reference evidence="7 8" key="1">
    <citation type="submission" date="2024-04" db="EMBL/GenBank/DDBJ databases">
        <title>Tritrichomonas musculus Genome.</title>
        <authorList>
            <person name="Alves-Ferreira E."/>
            <person name="Grigg M."/>
            <person name="Lorenzi H."/>
            <person name="Galac M."/>
        </authorList>
    </citation>
    <scope>NUCLEOTIDE SEQUENCE [LARGE SCALE GENOMIC DNA]</scope>
    <source>
        <strain evidence="7 8">EAF2021</strain>
    </source>
</reference>
<dbReference type="InterPro" id="IPR001005">
    <property type="entry name" value="SANT/Myb"/>
</dbReference>
<dbReference type="Gene3D" id="1.10.10.60">
    <property type="entry name" value="Homeodomain-like"/>
    <property type="match status" value="2"/>
</dbReference>
<evidence type="ECO:0000256" key="1">
    <source>
        <dbReference type="ARBA" id="ARBA00023015"/>
    </source>
</evidence>
<dbReference type="InterPro" id="IPR017930">
    <property type="entry name" value="Myb_dom"/>
</dbReference>
<dbReference type="InterPro" id="IPR051575">
    <property type="entry name" value="Myb-like_DNA-bd"/>
</dbReference>
<name>A0ABR2KP75_9EUKA</name>
<dbReference type="PANTHER" id="PTHR46621:SF1">
    <property type="entry name" value="SNRNA-ACTIVATING PROTEIN COMPLEX SUBUNIT 4"/>
    <property type="match status" value="1"/>
</dbReference>
<feature type="domain" description="Myb-like" evidence="5">
    <location>
        <begin position="136"/>
        <end position="187"/>
    </location>
</feature>
<keyword evidence="8" id="KW-1185">Reference proteome</keyword>
<dbReference type="SMART" id="SM00717">
    <property type="entry name" value="SANT"/>
    <property type="match status" value="2"/>
</dbReference>
<protein>
    <recommendedName>
        <fullName evidence="9">Myb-like DNA-binding domain containing protein</fullName>
    </recommendedName>
</protein>
<dbReference type="InterPro" id="IPR009057">
    <property type="entry name" value="Homeodomain-like_sf"/>
</dbReference>
<sequence length="247" mass="28435">MNISLSSLTRGLPQNDSNNNSIYISDDNISLPKLLPPQKKASNLPSIHFLECLSNTKNKTDYSSSPGLLDISSLFQQINDNLFQKMVANTNLKSENQNLDTLSTPIQNSVINNNNNILKKNVKSSNMIKTPQLCLHNQKSRVPFTNEEDEKIKKLTEKFGTRNWPLIASFIEGRTPKQCRDRYSNYLIPGFFQGQWTKEEDELLTKLYIQNGPKWSFLQKSFPSRSANSIKNRWQYFLLRQDKNVKS</sequence>
<organism evidence="7 8">
    <name type="scientific">Tritrichomonas musculus</name>
    <dbReference type="NCBI Taxonomy" id="1915356"/>
    <lineage>
        <taxon>Eukaryota</taxon>
        <taxon>Metamonada</taxon>
        <taxon>Parabasalia</taxon>
        <taxon>Tritrichomonadida</taxon>
        <taxon>Tritrichomonadidae</taxon>
        <taxon>Tritrichomonas</taxon>
    </lineage>
</organism>
<evidence type="ECO:0000256" key="4">
    <source>
        <dbReference type="ARBA" id="ARBA00023242"/>
    </source>
</evidence>
<evidence type="ECO:0000259" key="5">
    <source>
        <dbReference type="PROSITE" id="PS50090"/>
    </source>
</evidence>
<dbReference type="PROSITE" id="PS51294">
    <property type="entry name" value="HTH_MYB"/>
    <property type="match status" value="2"/>
</dbReference>
<accession>A0ABR2KP75</accession>
<comment type="caution">
    <text evidence="7">The sequence shown here is derived from an EMBL/GenBank/DDBJ whole genome shotgun (WGS) entry which is preliminary data.</text>
</comment>
<feature type="domain" description="Myb-like" evidence="5">
    <location>
        <begin position="188"/>
        <end position="238"/>
    </location>
</feature>
<dbReference type="CDD" id="cd00167">
    <property type="entry name" value="SANT"/>
    <property type="match status" value="2"/>
</dbReference>
<evidence type="ECO:0000313" key="8">
    <source>
        <dbReference type="Proteomes" id="UP001470230"/>
    </source>
</evidence>
<evidence type="ECO:0000313" key="7">
    <source>
        <dbReference type="EMBL" id="KAK8892849.1"/>
    </source>
</evidence>
<evidence type="ECO:0000259" key="6">
    <source>
        <dbReference type="PROSITE" id="PS51294"/>
    </source>
</evidence>
<dbReference type="Proteomes" id="UP001470230">
    <property type="component" value="Unassembled WGS sequence"/>
</dbReference>
<gene>
    <name evidence="7" type="ORF">M9Y10_030100</name>
</gene>
<keyword evidence="2" id="KW-0238">DNA-binding</keyword>
<dbReference type="SUPFAM" id="SSF46689">
    <property type="entry name" value="Homeodomain-like"/>
    <property type="match status" value="1"/>
</dbReference>
<proteinExistence type="predicted"/>
<keyword evidence="4" id="KW-0539">Nucleus</keyword>